<proteinExistence type="inferred from homology"/>
<dbReference type="GO" id="GO:1901371">
    <property type="term" value="P:regulation of leaf morphogenesis"/>
    <property type="evidence" value="ECO:0007669"/>
    <property type="project" value="TreeGrafter"/>
</dbReference>
<evidence type="ECO:0000256" key="9">
    <source>
        <dbReference type="SAM" id="SignalP"/>
    </source>
</evidence>
<evidence type="ECO:0000256" key="6">
    <source>
        <dbReference type="ARBA" id="ARBA00022729"/>
    </source>
</evidence>
<dbReference type="GO" id="GO:0006995">
    <property type="term" value="P:cellular response to nitrogen starvation"/>
    <property type="evidence" value="ECO:0007669"/>
    <property type="project" value="UniProtKB-ARBA"/>
</dbReference>
<dbReference type="GO" id="GO:2000280">
    <property type="term" value="P:regulation of root development"/>
    <property type="evidence" value="ECO:0007669"/>
    <property type="project" value="TreeGrafter"/>
</dbReference>
<keyword evidence="3" id="KW-0052">Apoplast</keyword>
<dbReference type="GO" id="GO:0048046">
    <property type="term" value="C:apoplast"/>
    <property type="evidence" value="ECO:0007669"/>
    <property type="project" value="UniProtKB-SubCell"/>
</dbReference>
<accession>A0AAE1J1K8</accession>
<reference evidence="10" key="1">
    <citation type="submission" date="2023-10" db="EMBL/GenBank/DDBJ databases">
        <title>Chromosome-level genome of the transformable northern wattle, Acacia crassicarpa.</title>
        <authorList>
            <person name="Massaro I."/>
            <person name="Sinha N.R."/>
            <person name="Poethig S."/>
            <person name="Leichty A.R."/>
        </authorList>
    </citation>
    <scope>NUCLEOTIDE SEQUENCE</scope>
    <source>
        <strain evidence="10">Acra3RX</strain>
        <tissue evidence="10">Leaf</tissue>
    </source>
</reference>
<dbReference type="InterPro" id="IPR033250">
    <property type="entry name" value="CEP"/>
</dbReference>
<name>A0AAE1J1K8_9FABA</name>
<evidence type="ECO:0000256" key="2">
    <source>
        <dbReference type="ARBA" id="ARBA00008963"/>
    </source>
</evidence>
<feature type="signal peptide" evidence="9">
    <location>
        <begin position="1"/>
        <end position="24"/>
    </location>
</feature>
<keyword evidence="11" id="KW-1185">Reference proteome</keyword>
<comment type="caution">
    <text evidence="10">The sequence shown here is derived from an EMBL/GenBank/DDBJ whole genome shotgun (WGS) entry which is preliminary data.</text>
</comment>
<gene>
    <name evidence="10" type="ORF">QN277_003237</name>
</gene>
<dbReference type="Proteomes" id="UP001293593">
    <property type="component" value="Unassembled WGS sequence"/>
</dbReference>
<keyword evidence="6 9" id="KW-0732">Signal</keyword>
<dbReference type="PANTHER" id="PTHR33348:SF44">
    <property type="entry name" value="PRECURSOR OF CEP6"/>
    <property type="match status" value="1"/>
</dbReference>
<dbReference type="GO" id="GO:0048364">
    <property type="term" value="P:root development"/>
    <property type="evidence" value="ECO:0007669"/>
    <property type="project" value="InterPro"/>
</dbReference>
<dbReference type="EMBL" id="JAWXYG010000010">
    <property type="protein sequence ID" value="KAK4260069.1"/>
    <property type="molecule type" value="Genomic_DNA"/>
</dbReference>
<evidence type="ECO:0000256" key="8">
    <source>
        <dbReference type="SAM" id="MobiDB-lite"/>
    </source>
</evidence>
<comment type="similarity">
    <text evidence="2">Belongs to the C-terminally encoded plant signaling peptide (CEP) family.</text>
</comment>
<evidence type="ECO:0000256" key="3">
    <source>
        <dbReference type="ARBA" id="ARBA00022523"/>
    </source>
</evidence>
<keyword evidence="4" id="KW-0964">Secreted</keyword>
<dbReference type="GO" id="GO:0005179">
    <property type="term" value="F:hormone activity"/>
    <property type="evidence" value="ECO:0007669"/>
    <property type="project" value="UniProtKB-KW"/>
</dbReference>
<dbReference type="PANTHER" id="PTHR33348">
    <property type="entry name" value="PRECURSOR OF CEP5"/>
    <property type="match status" value="1"/>
</dbReference>
<feature type="region of interest" description="Disordered" evidence="8">
    <location>
        <begin position="62"/>
        <end position="152"/>
    </location>
</feature>
<feature type="compositionally biased region" description="Basic and acidic residues" evidence="8">
    <location>
        <begin position="84"/>
        <end position="98"/>
    </location>
</feature>
<dbReference type="PROSITE" id="PS51257">
    <property type="entry name" value="PROKAR_LIPOPROTEIN"/>
    <property type="match status" value="1"/>
</dbReference>
<evidence type="ECO:0000256" key="5">
    <source>
        <dbReference type="ARBA" id="ARBA00022702"/>
    </source>
</evidence>
<protein>
    <submittedName>
        <fullName evidence="10">Uncharacterized protein</fullName>
    </submittedName>
</protein>
<comment type="subcellular location">
    <subcellularLocation>
        <location evidence="1">Secreted</location>
        <location evidence="1">Extracellular space</location>
        <location evidence="1">Apoplast</location>
    </subcellularLocation>
</comment>
<evidence type="ECO:0000313" key="10">
    <source>
        <dbReference type="EMBL" id="KAK4260069.1"/>
    </source>
</evidence>
<sequence length="152" mass="16476">MAILKYLAAVLILVACHEVDMTQGRQIKALNQPHFWIKKDTTFDSNVPTSAEMAVNAISNKDTDGDVSAYRPTNPGNSPGVGHRKSEVENKEMKEKGAIIHSSPDVVEFSLDEGSKNDFRPTDPGYSPGAGHAADQNKNNGEEGRVQNQLGN</sequence>
<dbReference type="AlphaFoldDB" id="A0AAE1J1K8"/>
<evidence type="ECO:0000313" key="11">
    <source>
        <dbReference type="Proteomes" id="UP001293593"/>
    </source>
</evidence>
<evidence type="ECO:0000256" key="7">
    <source>
        <dbReference type="ARBA" id="ARBA00023278"/>
    </source>
</evidence>
<evidence type="ECO:0000256" key="4">
    <source>
        <dbReference type="ARBA" id="ARBA00022525"/>
    </source>
</evidence>
<organism evidence="10 11">
    <name type="scientific">Acacia crassicarpa</name>
    <name type="common">northern wattle</name>
    <dbReference type="NCBI Taxonomy" id="499986"/>
    <lineage>
        <taxon>Eukaryota</taxon>
        <taxon>Viridiplantae</taxon>
        <taxon>Streptophyta</taxon>
        <taxon>Embryophyta</taxon>
        <taxon>Tracheophyta</taxon>
        <taxon>Spermatophyta</taxon>
        <taxon>Magnoliopsida</taxon>
        <taxon>eudicotyledons</taxon>
        <taxon>Gunneridae</taxon>
        <taxon>Pentapetalae</taxon>
        <taxon>rosids</taxon>
        <taxon>fabids</taxon>
        <taxon>Fabales</taxon>
        <taxon>Fabaceae</taxon>
        <taxon>Caesalpinioideae</taxon>
        <taxon>mimosoid clade</taxon>
        <taxon>Acacieae</taxon>
        <taxon>Acacia</taxon>
    </lineage>
</organism>
<feature type="chain" id="PRO_5041933869" evidence="9">
    <location>
        <begin position="25"/>
        <end position="152"/>
    </location>
</feature>
<keyword evidence="7" id="KW-0379">Hydroxylation</keyword>
<evidence type="ECO:0000256" key="1">
    <source>
        <dbReference type="ARBA" id="ARBA00004271"/>
    </source>
</evidence>
<dbReference type="GO" id="GO:1902025">
    <property type="term" value="P:nitrate import"/>
    <property type="evidence" value="ECO:0007669"/>
    <property type="project" value="TreeGrafter"/>
</dbReference>
<keyword evidence="5" id="KW-0372">Hormone</keyword>